<dbReference type="Proteomes" id="UP001138500">
    <property type="component" value="Unassembled WGS sequence"/>
</dbReference>
<dbReference type="PROSITE" id="PS51184">
    <property type="entry name" value="JMJC"/>
    <property type="match status" value="1"/>
</dbReference>
<evidence type="ECO:0000313" key="4">
    <source>
        <dbReference type="Proteomes" id="UP001138500"/>
    </source>
</evidence>
<accession>A0A9W7SW83</accession>
<protein>
    <submittedName>
        <fullName evidence="3">JmjC domain-containing histone demethylation protein 1</fullName>
    </submittedName>
</protein>
<dbReference type="EMBL" id="RIBY02000857">
    <property type="protein sequence ID" value="KAH9836454.1"/>
    <property type="molecule type" value="Genomic_DNA"/>
</dbReference>
<keyword evidence="4" id="KW-1185">Reference proteome</keyword>
<dbReference type="InterPro" id="IPR003347">
    <property type="entry name" value="JmjC_dom"/>
</dbReference>
<reference evidence="3 4" key="1">
    <citation type="journal article" date="2018" name="IMA Fungus">
        <title>IMA Genome-F 10: Nine draft genome sequences of Claviceps purpurea s.lat., including C. arundinis, C. humidiphila, and C. cf. spartinae, pseudomolecules for the pitch canker pathogen Fusarium circinatum, draft genome of Davidsoniella eucalypti, Grosmannia galeiformis, Quambalaria eucalypti, and Teratosphaeria destructans.</title>
        <authorList>
            <person name="Wingfield B.D."/>
            <person name="Liu M."/>
            <person name="Nguyen H.D."/>
            <person name="Lane F.A."/>
            <person name="Morgan S.W."/>
            <person name="De Vos L."/>
            <person name="Wilken P.M."/>
            <person name="Duong T.A."/>
            <person name="Aylward J."/>
            <person name="Coetzee M.P."/>
            <person name="Dadej K."/>
            <person name="De Beer Z.W."/>
            <person name="Findlay W."/>
            <person name="Havenga M."/>
            <person name="Kolarik M."/>
            <person name="Menzies J.G."/>
            <person name="Naidoo K."/>
            <person name="Pochopski O."/>
            <person name="Shoukouhi P."/>
            <person name="Santana Q.C."/>
            <person name="Seifert K.A."/>
            <person name="Soal N."/>
            <person name="Steenkamp E.T."/>
            <person name="Tatham C.T."/>
            <person name="van der Nest M.A."/>
            <person name="Wingfield M.J."/>
        </authorList>
    </citation>
    <scope>NUCLEOTIDE SEQUENCE [LARGE SCALE GENOMIC DNA]</scope>
    <source>
        <strain evidence="3">CMW44962</strain>
    </source>
</reference>
<evidence type="ECO:0000259" key="2">
    <source>
        <dbReference type="PROSITE" id="PS51184"/>
    </source>
</evidence>
<gene>
    <name evidence="3" type="ORF">Tdes44962_MAKER08457</name>
</gene>
<reference evidence="3 4" key="2">
    <citation type="journal article" date="2021" name="Curr. Genet.">
        <title>Genetic response to nitrogen starvation in the aggressive Eucalyptus foliar pathogen Teratosphaeria destructans.</title>
        <authorList>
            <person name="Havenga M."/>
            <person name="Wingfield B.D."/>
            <person name="Wingfield M.J."/>
            <person name="Dreyer L.L."/>
            <person name="Roets F."/>
            <person name="Aylward J."/>
        </authorList>
    </citation>
    <scope>NUCLEOTIDE SEQUENCE [LARGE SCALE GENOMIC DNA]</scope>
    <source>
        <strain evidence="3">CMW44962</strain>
    </source>
</reference>
<evidence type="ECO:0000313" key="3">
    <source>
        <dbReference type="EMBL" id="KAH9836454.1"/>
    </source>
</evidence>
<sequence length="481" mass="53818">MPHGARAKLSAQQRVTNKRESNRINQRARTTLKKSLEPQHLPEAQYEVPDASQYPARLARDLELARRLQQVSSPPETSEHSKERTMSLLSQRKGELCNGLLEIFSTPPSYEVKMVATEDELTTALNSRFHLIYVRPSVLPPHRCSIQKFIECIHANSGQAYLAGVPPDAAGHTTHTVDIQLLRATFTQPLAVDPESRYSNYLDIANCSHTEFRPEALLEKSLLYQIRLRGVTASSPGVTASSWARDGYNGPPPPTQDQWVILTYGPGASPMHVDSAGYSTFIVGIEGKKYWHVPKGDWEVVRKEFAIMGQWYTGYHNGISVLEIGPGDCIIQAPGTPHAVFTAAGPCMIAGAFIYTAAHFARSLKCVRLGLQDRLPDNDDMKVQDYRNLTTVIQHLDSDLFTDAQREEIDLEVHQLLVSMQVIVKKAQRWTLKPVSKKSGGKDSGGKLPVDDARADFLDECYKWWQSRYQRKREQVTAGGL</sequence>
<organism evidence="3 4">
    <name type="scientific">Teratosphaeria destructans</name>
    <dbReference type="NCBI Taxonomy" id="418781"/>
    <lineage>
        <taxon>Eukaryota</taxon>
        <taxon>Fungi</taxon>
        <taxon>Dikarya</taxon>
        <taxon>Ascomycota</taxon>
        <taxon>Pezizomycotina</taxon>
        <taxon>Dothideomycetes</taxon>
        <taxon>Dothideomycetidae</taxon>
        <taxon>Mycosphaerellales</taxon>
        <taxon>Teratosphaeriaceae</taxon>
        <taxon>Teratosphaeria</taxon>
    </lineage>
</organism>
<comment type="caution">
    <text evidence="3">The sequence shown here is derived from an EMBL/GenBank/DDBJ whole genome shotgun (WGS) entry which is preliminary data.</text>
</comment>
<feature type="region of interest" description="Disordered" evidence="1">
    <location>
        <begin position="1"/>
        <end position="52"/>
    </location>
</feature>
<feature type="domain" description="JmjC" evidence="2">
    <location>
        <begin position="207"/>
        <end position="371"/>
    </location>
</feature>
<dbReference type="AlphaFoldDB" id="A0A9W7SW83"/>
<name>A0A9W7SW83_9PEZI</name>
<dbReference type="OrthoDB" id="4494329at2759"/>
<dbReference type="SUPFAM" id="SSF51197">
    <property type="entry name" value="Clavaminate synthase-like"/>
    <property type="match status" value="1"/>
</dbReference>
<proteinExistence type="predicted"/>
<evidence type="ECO:0000256" key="1">
    <source>
        <dbReference type="SAM" id="MobiDB-lite"/>
    </source>
</evidence>